<dbReference type="InterPro" id="IPR036259">
    <property type="entry name" value="MFS_trans_sf"/>
</dbReference>
<dbReference type="RefSeq" id="WP_071365631.1">
    <property type="nucleotide sequence ID" value="NZ_MLYP01000022.1"/>
</dbReference>
<organism evidence="3 4">
    <name type="scientific">Streptomyces colonosanans</name>
    <dbReference type="NCBI Taxonomy" id="1428652"/>
    <lineage>
        <taxon>Bacteria</taxon>
        <taxon>Bacillati</taxon>
        <taxon>Actinomycetota</taxon>
        <taxon>Actinomycetes</taxon>
        <taxon>Kitasatosporales</taxon>
        <taxon>Streptomycetaceae</taxon>
        <taxon>Streptomyces</taxon>
    </lineage>
</organism>
<keyword evidence="2" id="KW-1133">Transmembrane helix</keyword>
<feature type="transmembrane region" description="Helical" evidence="2">
    <location>
        <begin position="32"/>
        <end position="65"/>
    </location>
</feature>
<dbReference type="SUPFAM" id="SSF103473">
    <property type="entry name" value="MFS general substrate transporter"/>
    <property type="match status" value="1"/>
</dbReference>
<keyword evidence="4" id="KW-1185">Reference proteome</keyword>
<dbReference type="Gene3D" id="1.20.1250.20">
    <property type="entry name" value="MFS general substrate transporter like domains"/>
    <property type="match status" value="1"/>
</dbReference>
<dbReference type="AlphaFoldDB" id="A0A1S2PQ07"/>
<gene>
    <name evidence="3" type="ORF">BIV24_08800</name>
</gene>
<evidence type="ECO:0000256" key="1">
    <source>
        <dbReference type="SAM" id="MobiDB-lite"/>
    </source>
</evidence>
<evidence type="ECO:0000313" key="4">
    <source>
        <dbReference type="Proteomes" id="UP000179935"/>
    </source>
</evidence>
<comment type="caution">
    <text evidence="3">The sequence shown here is derived from an EMBL/GenBank/DDBJ whole genome shotgun (WGS) entry which is preliminary data.</text>
</comment>
<dbReference type="EMBL" id="MLYP01000022">
    <property type="protein sequence ID" value="OIJ95682.1"/>
    <property type="molecule type" value="Genomic_DNA"/>
</dbReference>
<reference evidence="3 4" key="1">
    <citation type="submission" date="2016-10" db="EMBL/GenBank/DDBJ databases">
        <title>Genome sequence of Streptomyces sp. MUSC 93.</title>
        <authorList>
            <person name="Lee L.-H."/>
            <person name="Ser H.-L."/>
            <person name="Law J.W.-F."/>
        </authorList>
    </citation>
    <scope>NUCLEOTIDE SEQUENCE [LARGE SCALE GENOMIC DNA]</scope>
    <source>
        <strain evidence="3 4">MUSC 93</strain>
    </source>
</reference>
<feature type="transmembrane region" description="Helical" evidence="2">
    <location>
        <begin position="125"/>
        <end position="142"/>
    </location>
</feature>
<evidence type="ECO:0000313" key="3">
    <source>
        <dbReference type="EMBL" id="OIJ95682.1"/>
    </source>
</evidence>
<keyword evidence="2" id="KW-0812">Transmembrane</keyword>
<evidence type="ECO:0000256" key="2">
    <source>
        <dbReference type="SAM" id="Phobius"/>
    </source>
</evidence>
<proteinExistence type="predicted"/>
<keyword evidence="2" id="KW-0472">Membrane</keyword>
<accession>A0A1S2PQ07</accession>
<name>A0A1S2PQ07_9ACTN</name>
<sequence>MMLNTVGVVVFQVRVARRVTDLRTATRATRHAGWLMLAACAAYALSGAGVGAQTAVAVLVAAAAIQVFGEMVQGAGSWEIGFGLAHPDKQGQYQGFFGMGPQIARMLGPALLTTLLLGWGTPGRLALGGLFLAAGALFGPAVRRAERARRKARPRELLNRPRAHPMGSDLAGEPDV</sequence>
<protein>
    <submittedName>
        <fullName evidence="3">Uncharacterized protein</fullName>
    </submittedName>
</protein>
<dbReference type="STRING" id="1428652.BIV24_08800"/>
<dbReference type="OrthoDB" id="6803299at2"/>
<feature type="region of interest" description="Disordered" evidence="1">
    <location>
        <begin position="149"/>
        <end position="176"/>
    </location>
</feature>
<dbReference type="Proteomes" id="UP000179935">
    <property type="component" value="Unassembled WGS sequence"/>
</dbReference>